<evidence type="ECO:0000256" key="3">
    <source>
        <dbReference type="SAM" id="SignalP"/>
    </source>
</evidence>
<protein>
    <recommendedName>
        <fullName evidence="4">AB hydrolase-1 domain-containing protein</fullName>
    </recommendedName>
</protein>
<evidence type="ECO:0000256" key="1">
    <source>
        <dbReference type="ARBA" id="ARBA00022963"/>
    </source>
</evidence>
<gene>
    <name evidence="5" type="ORF">R1sor_024155</name>
</gene>
<keyword evidence="1" id="KW-0442">Lipid degradation</keyword>
<evidence type="ECO:0000256" key="2">
    <source>
        <dbReference type="ARBA" id="ARBA00023098"/>
    </source>
</evidence>
<keyword evidence="2" id="KW-0443">Lipid metabolism</keyword>
<proteinExistence type="predicted"/>
<feature type="domain" description="AB hydrolase-1" evidence="4">
    <location>
        <begin position="75"/>
        <end position="341"/>
    </location>
</feature>
<dbReference type="PANTHER" id="PTHR11005">
    <property type="entry name" value="LYSOSOMAL ACID LIPASE-RELATED"/>
    <property type="match status" value="1"/>
</dbReference>
<keyword evidence="6" id="KW-1185">Reference proteome</keyword>
<feature type="chain" id="PRO_5044893550" description="AB hydrolase-1 domain-containing protein" evidence="3">
    <location>
        <begin position="22"/>
        <end position="361"/>
    </location>
</feature>
<dbReference type="Gene3D" id="3.40.50.1820">
    <property type="entry name" value="alpha/beta hydrolase"/>
    <property type="match status" value="1"/>
</dbReference>
<organism evidence="5 6">
    <name type="scientific">Riccia sorocarpa</name>
    <dbReference type="NCBI Taxonomy" id="122646"/>
    <lineage>
        <taxon>Eukaryota</taxon>
        <taxon>Viridiplantae</taxon>
        <taxon>Streptophyta</taxon>
        <taxon>Embryophyta</taxon>
        <taxon>Marchantiophyta</taxon>
        <taxon>Marchantiopsida</taxon>
        <taxon>Marchantiidae</taxon>
        <taxon>Marchantiales</taxon>
        <taxon>Ricciaceae</taxon>
        <taxon>Riccia</taxon>
    </lineage>
</organism>
<dbReference type="GO" id="GO:0016042">
    <property type="term" value="P:lipid catabolic process"/>
    <property type="evidence" value="ECO:0007669"/>
    <property type="project" value="UniProtKB-KW"/>
</dbReference>
<evidence type="ECO:0000313" key="5">
    <source>
        <dbReference type="EMBL" id="KAL3681199.1"/>
    </source>
</evidence>
<dbReference type="Pfam" id="PF00561">
    <property type="entry name" value="Abhydrolase_1"/>
    <property type="match status" value="1"/>
</dbReference>
<dbReference type="Proteomes" id="UP001633002">
    <property type="component" value="Unassembled WGS sequence"/>
</dbReference>
<feature type="signal peptide" evidence="3">
    <location>
        <begin position="1"/>
        <end position="21"/>
    </location>
</feature>
<accession>A0ABD3GVP4</accession>
<evidence type="ECO:0000313" key="6">
    <source>
        <dbReference type="Proteomes" id="UP001633002"/>
    </source>
</evidence>
<name>A0ABD3GVP4_9MARC</name>
<keyword evidence="3" id="KW-0732">Signal</keyword>
<comment type="caution">
    <text evidence="5">The sequence shown here is derived from an EMBL/GenBank/DDBJ whole genome shotgun (WGS) entry which is preliminary data.</text>
</comment>
<reference evidence="5 6" key="1">
    <citation type="submission" date="2024-09" db="EMBL/GenBank/DDBJ databases">
        <title>Chromosome-scale assembly of Riccia sorocarpa.</title>
        <authorList>
            <person name="Paukszto L."/>
        </authorList>
    </citation>
    <scope>NUCLEOTIDE SEQUENCE [LARGE SCALE GENOMIC DNA]</scope>
    <source>
        <strain evidence="5">LP-2024</strain>
        <tissue evidence="5">Aerial parts of the thallus</tissue>
    </source>
</reference>
<dbReference type="AlphaFoldDB" id="A0ABD3GVP4"/>
<sequence length="361" mass="39759">MALLTQWYIAVAVLAISFVTQETFVPTVHGADSSFCGTVPQQLLCTEHRVHSPDGFELVLHRLSDGTATDAGATPVLIMHSEFLNADSWFELTSPADELLPLLLVDSGFDVWVGHERATYWSHGHLSLETNDTRFWDWTWDDQAQYDVPTYLDYIDYTTGSAVHYIGLSQSATAGAAAATILRNSPVIKSLTLIGPTIYTGNTTSVILATWAFLFGDLIDQANYDNGYQNGAFNFTTAFPGITSINGQSPVAAALQIISAMRSNTWSRFAYRTADRNTQAYGVPVAPDYHPEDIPANVPVLVVYGGNDAIAPQPGVQLLLSRLRNVETVFLSDYAHYDLLWSSSRTQDIFLPVLQFLQRHG</sequence>
<dbReference type="SUPFAM" id="SSF53474">
    <property type="entry name" value="alpha/beta-Hydrolases"/>
    <property type="match status" value="1"/>
</dbReference>
<dbReference type="InterPro" id="IPR000073">
    <property type="entry name" value="AB_hydrolase_1"/>
</dbReference>
<evidence type="ECO:0000259" key="4">
    <source>
        <dbReference type="Pfam" id="PF00561"/>
    </source>
</evidence>
<dbReference type="InterPro" id="IPR029058">
    <property type="entry name" value="AB_hydrolase_fold"/>
</dbReference>
<dbReference type="EMBL" id="JBJQOH010000007">
    <property type="protein sequence ID" value="KAL3681199.1"/>
    <property type="molecule type" value="Genomic_DNA"/>
</dbReference>